<dbReference type="Gene3D" id="1.20.1290.10">
    <property type="entry name" value="AhpD-like"/>
    <property type="match status" value="1"/>
</dbReference>
<accession>S8G644</accession>
<dbReference type="InterPro" id="IPR029032">
    <property type="entry name" value="AhpD-like"/>
</dbReference>
<sequence>MADIATESFLSTLKAVFPSPPLTTPEGVLAQPWYIVAAVSFSASRKPAAVPVVFAFVLRELEAAQLAAGVKAQSDEAHTQRLKLANKIREALLHSGLLSGIPRVIESLIALHSSIPDELQAKEVLRDRTKTIADYEKSGEKLFRAMYRETADSVQGLLDRAYPDLGWFCNTVGYGITYGGTDVLSQVEVSYAIVAALIAIDAPRQIAWHLANAQHGGASFAEARAAREIAVRVAEAAGVTWAGEVPEATAVEKH</sequence>
<name>S8G644_FOMSC</name>
<evidence type="ECO:0000313" key="2">
    <source>
        <dbReference type="Proteomes" id="UP000015241"/>
    </source>
</evidence>
<dbReference type="PANTHER" id="PTHR28180:SF2">
    <property type="entry name" value="PEROXISOMAL PROTEIN 2"/>
    <property type="match status" value="1"/>
</dbReference>
<dbReference type="AlphaFoldDB" id="S8G644"/>
<dbReference type="InterPro" id="IPR052999">
    <property type="entry name" value="PTS1_Protein"/>
</dbReference>
<gene>
    <name evidence="1" type="ORF">FOMPIDRAFT_133050</name>
</gene>
<dbReference type="STRING" id="743788.S8G644"/>
<dbReference type="HOGENOM" id="CLU_065389_3_1_1"/>
<dbReference type="PANTHER" id="PTHR28180">
    <property type="entry name" value="CONSERVED MITOCHONDRIAL PROTEIN-RELATED"/>
    <property type="match status" value="1"/>
</dbReference>
<proteinExistence type="predicted"/>
<dbReference type="Proteomes" id="UP000015241">
    <property type="component" value="Unassembled WGS sequence"/>
</dbReference>
<keyword evidence="2" id="KW-1185">Reference proteome</keyword>
<dbReference type="SUPFAM" id="SSF69118">
    <property type="entry name" value="AhpD-like"/>
    <property type="match status" value="1"/>
</dbReference>
<dbReference type="EMBL" id="KE504123">
    <property type="protein sequence ID" value="EPT05665.1"/>
    <property type="molecule type" value="Genomic_DNA"/>
</dbReference>
<protein>
    <recommendedName>
        <fullName evidence="3">Carboxymuconolactone decarboxylase-like domain-containing protein</fullName>
    </recommendedName>
</protein>
<evidence type="ECO:0000313" key="1">
    <source>
        <dbReference type="EMBL" id="EPT05665.1"/>
    </source>
</evidence>
<reference evidence="1 2" key="1">
    <citation type="journal article" date="2012" name="Science">
        <title>The Paleozoic origin of enzymatic lignin decomposition reconstructed from 31 fungal genomes.</title>
        <authorList>
            <person name="Floudas D."/>
            <person name="Binder M."/>
            <person name="Riley R."/>
            <person name="Barry K."/>
            <person name="Blanchette R.A."/>
            <person name="Henrissat B."/>
            <person name="Martinez A.T."/>
            <person name="Otillar R."/>
            <person name="Spatafora J.W."/>
            <person name="Yadav J.S."/>
            <person name="Aerts A."/>
            <person name="Benoit I."/>
            <person name="Boyd A."/>
            <person name="Carlson A."/>
            <person name="Copeland A."/>
            <person name="Coutinho P.M."/>
            <person name="de Vries R.P."/>
            <person name="Ferreira P."/>
            <person name="Findley K."/>
            <person name="Foster B."/>
            <person name="Gaskell J."/>
            <person name="Glotzer D."/>
            <person name="Gorecki P."/>
            <person name="Heitman J."/>
            <person name="Hesse C."/>
            <person name="Hori C."/>
            <person name="Igarashi K."/>
            <person name="Jurgens J.A."/>
            <person name="Kallen N."/>
            <person name="Kersten P."/>
            <person name="Kohler A."/>
            <person name="Kuees U."/>
            <person name="Kumar T.K.A."/>
            <person name="Kuo A."/>
            <person name="LaButti K."/>
            <person name="Larrondo L.F."/>
            <person name="Lindquist E."/>
            <person name="Ling A."/>
            <person name="Lombard V."/>
            <person name="Lucas S."/>
            <person name="Lundell T."/>
            <person name="Martin R."/>
            <person name="McLaughlin D.J."/>
            <person name="Morgenstern I."/>
            <person name="Morin E."/>
            <person name="Murat C."/>
            <person name="Nagy L.G."/>
            <person name="Nolan M."/>
            <person name="Ohm R.A."/>
            <person name="Patyshakuliyeva A."/>
            <person name="Rokas A."/>
            <person name="Ruiz-Duenas F.J."/>
            <person name="Sabat G."/>
            <person name="Salamov A."/>
            <person name="Samejima M."/>
            <person name="Schmutz J."/>
            <person name="Slot J.C."/>
            <person name="St John F."/>
            <person name="Stenlid J."/>
            <person name="Sun H."/>
            <person name="Sun S."/>
            <person name="Syed K."/>
            <person name="Tsang A."/>
            <person name="Wiebenga A."/>
            <person name="Young D."/>
            <person name="Pisabarro A."/>
            <person name="Eastwood D.C."/>
            <person name="Martin F."/>
            <person name="Cullen D."/>
            <person name="Grigoriev I.V."/>
            <person name="Hibbett D.S."/>
        </authorList>
    </citation>
    <scope>NUCLEOTIDE SEQUENCE</scope>
    <source>
        <strain evidence="2">FP-58527</strain>
    </source>
</reference>
<evidence type="ECO:0008006" key="3">
    <source>
        <dbReference type="Google" id="ProtNLM"/>
    </source>
</evidence>
<dbReference type="InParanoid" id="S8G644"/>
<organism evidence="1 2">
    <name type="scientific">Fomitopsis schrenkii</name>
    <name type="common">Brown rot fungus</name>
    <dbReference type="NCBI Taxonomy" id="2126942"/>
    <lineage>
        <taxon>Eukaryota</taxon>
        <taxon>Fungi</taxon>
        <taxon>Dikarya</taxon>
        <taxon>Basidiomycota</taxon>
        <taxon>Agaricomycotina</taxon>
        <taxon>Agaricomycetes</taxon>
        <taxon>Polyporales</taxon>
        <taxon>Fomitopsis</taxon>
    </lineage>
</organism>
<dbReference type="OrthoDB" id="5537330at2759"/>
<dbReference type="eggNOG" id="ENOG502RCP9">
    <property type="taxonomic scope" value="Eukaryota"/>
</dbReference>